<protein>
    <recommendedName>
        <fullName evidence="3">Clavaminate synthase-like protein</fullName>
    </recommendedName>
</protein>
<dbReference type="OMA" id="STWHTEY"/>
<dbReference type="EMBL" id="KB706601">
    <property type="protein sequence ID" value="EMR66689.1"/>
    <property type="molecule type" value="Genomic_DNA"/>
</dbReference>
<reference evidence="2" key="1">
    <citation type="journal article" date="2013" name="Genome Announc.">
        <title>Draft genome sequence of the grapevine dieback fungus Eutypa lata UCR-EL1.</title>
        <authorList>
            <person name="Blanco-Ulate B."/>
            <person name="Rolshausen P.E."/>
            <person name="Cantu D."/>
        </authorList>
    </citation>
    <scope>NUCLEOTIDE SEQUENCE [LARGE SCALE GENOMIC DNA]</scope>
    <source>
        <strain evidence="2">UCR-EL1</strain>
    </source>
</reference>
<evidence type="ECO:0008006" key="3">
    <source>
        <dbReference type="Google" id="ProtNLM"/>
    </source>
</evidence>
<name>M7SK27_EUTLA</name>
<organism evidence="1 2">
    <name type="scientific">Eutypa lata (strain UCR-EL1)</name>
    <name type="common">Grapevine dieback disease fungus</name>
    <name type="synonym">Eutypa armeniacae</name>
    <dbReference type="NCBI Taxonomy" id="1287681"/>
    <lineage>
        <taxon>Eukaryota</taxon>
        <taxon>Fungi</taxon>
        <taxon>Dikarya</taxon>
        <taxon>Ascomycota</taxon>
        <taxon>Pezizomycotina</taxon>
        <taxon>Sordariomycetes</taxon>
        <taxon>Xylariomycetidae</taxon>
        <taxon>Xylariales</taxon>
        <taxon>Diatrypaceae</taxon>
        <taxon>Eutypa</taxon>
    </lineage>
</organism>
<proteinExistence type="predicted"/>
<evidence type="ECO:0000313" key="1">
    <source>
        <dbReference type="EMBL" id="EMR66689.1"/>
    </source>
</evidence>
<keyword evidence="2" id="KW-1185">Reference proteome</keyword>
<dbReference type="AlphaFoldDB" id="M7SK27"/>
<dbReference type="HOGENOM" id="CLU_053011_0_0_1"/>
<dbReference type="eggNOG" id="ENOG502QVG4">
    <property type="taxonomic scope" value="Eukaryota"/>
</dbReference>
<dbReference type="OrthoDB" id="4664297at2759"/>
<sequence length="301" mass="35052">MSTETQTVVSSETPKALNQDYKHLTPEDVEHFLTKGWLRVPGAIKEEYIDKWMKDLWTRVDYDEHDKSTWHTEYLHLPRHREVPAEEFAPEAWNKIIEICGGEDRIDPVRERYYGDAFIVNFGTKDRTTQDKEASPQDMDGWHTDDDWYRMFLDSSGNALTVIHVFTDIPPRGGGTWVCEDGLEGVVKYLPYVLNRSDGNYSLLEQVILRNLGRESLPEFKTTRGRKFWYPRNAGFKRAKAEAELQRMLAAAKAKGLDESSVDSIYLRRGTKEFEEFERHNGFDKEVNVENGLLMEQHKLL</sequence>
<evidence type="ECO:0000313" key="2">
    <source>
        <dbReference type="Proteomes" id="UP000012174"/>
    </source>
</evidence>
<dbReference type="SUPFAM" id="SSF51197">
    <property type="entry name" value="Clavaminate synthase-like"/>
    <property type="match status" value="1"/>
</dbReference>
<accession>M7SK27</accession>
<gene>
    <name evidence="1" type="ORF">UCREL1_6320</name>
</gene>
<dbReference type="Gene3D" id="2.60.120.620">
    <property type="entry name" value="q2cbj1_9rhob like domain"/>
    <property type="match status" value="1"/>
</dbReference>
<dbReference type="KEGG" id="ela:UCREL1_6320"/>
<dbReference type="Proteomes" id="UP000012174">
    <property type="component" value="Unassembled WGS sequence"/>
</dbReference>